<evidence type="ECO:0000313" key="4">
    <source>
        <dbReference type="Proteomes" id="UP000027581"/>
    </source>
</evidence>
<organism evidence="3 4">
    <name type="scientific">Plasmodium reichenowi</name>
    <dbReference type="NCBI Taxonomy" id="5854"/>
    <lineage>
        <taxon>Eukaryota</taxon>
        <taxon>Sar</taxon>
        <taxon>Alveolata</taxon>
        <taxon>Apicomplexa</taxon>
        <taxon>Aconoidasida</taxon>
        <taxon>Haemosporida</taxon>
        <taxon>Plasmodiidae</taxon>
        <taxon>Plasmodium</taxon>
        <taxon>Plasmodium (Laverania)</taxon>
    </lineage>
</organism>
<protein>
    <recommendedName>
        <fullName evidence="5">MORN repeat protein</fullName>
    </recommendedName>
</protein>
<keyword evidence="1" id="KW-0677">Repeat</keyword>
<dbReference type="AlphaFoldDB" id="A0A060S4H4"/>
<dbReference type="VEuPathDB" id="PlasmoDB:PRG01_1411900"/>
<reference evidence="3" key="1">
    <citation type="submission" date="2014-01" db="EMBL/GenBank/DDBJ databases">
        <authorList>
            <person name="Aslett M."/>
        </authorList>
    </citation>
    <scope>NUCLEOTIDE SEQUENCE</scope>
    <source>
        <strain evidence="3">CDC</strain>
    </source>
</reference>
<dbReference type="SUPFAM" id="SSF82185">
    <property type="entry name" value="Histone H3 K4-specific methyltransferase SET7/9 N-terminal domain"/>
    <property type="match status" value="1"/>
</dbReference>
<keyword evidence="4" id="KW-1185">Reference proteome</keyword>
<reference evidence="3" key="2">
    <citation type="submission" date="2014-05" db="EMBL/GenBank/DDBJ databases">
        <title>The genome sequences of chimpanzee malaria parasites reveal the path to human adaptation.</title>
        <authorList>
            <person name="Otto T.D."/>
            <person name="Rayner J.C."/>
            <person name="Boehme U."/>
            <person name="Pain A."/>
            <person name="Spottiswoode N."/>
            <person name="Sanders M."/>
            <person name="Quail M."/>
            <person name="Ollomo B."/>
            <person name="Renaud F."/>
            <person name="Thomas A.W."/>
            <person name="Prugnolle F."/>
            <person name="Conway D.J."/>
            <person name="Newbold C."/>
            <person name="Berriman M."/>
        </authorList>
    </citation>
    <scope>NUCLEOTIDE SEQUENCE [LARGE SCALE GENOMIC DNA]</scope>
    <source>
        <strain evidence="3">CDC</strain>
    </source>
</reference>
<dbReference type="Proteomes" id="UP000027581">
    <property type="component" value="Unassembled WGS sequence"/>
</dbReference>
<dbReference type="SMART" id="SM00698">
    <property type="entry name" value="MORN"/>
    <property type="match status" value="3"/>
</dbReference>
<sequence length="761" mass="89372">MKEQNISDIKENLNFIVNEDEEFLNIFNYEKIKCYKTPNYIYIGQVKDNDDMVTLKNNDNVGNKDVIKKSQTKVLGSQKDKVDKNKSKKNYNFIKNGYGVLISIKKNIDGEDIITNKFIGNWVNDKRNGLGFNIDIYKNIYYGYYENNLKNGWGYYKWSRSGSTYEGNWIDNMMNGKGVYINKKCIYEGDFYNNLFINSKCEWIDILEIEMKNTNKYNFITNVSNDKVSNDIYLIILPFNFVKINFKKMASYIKYNYNKIPFLICTKKFIEQNKGFDITKFIFLSYYLNSSENLNEVNIDSLILDSTENEKGKNILKNYNDSIISEDKDSNSSLDVQTNVNKMYSDDKSKRNYSNESKDFRGSSHSSDSKEKNNSTSSTNSNNKFSDTNDSIYNSDSNDNYDLEPSNYSEISLPSMTSKESHTSIFSQPDDLKRYNSYESQINNIPDYADTSCISSSNNTQTRPSIIDSKEEGNNHIEEYRDHSYIHTEEKEKKKKNEINNLINKYLNIYIDTDTDTHTDKDKDKHRDSSSSEYSLISSDMEILKNINDLSKMNIKNDKELVKENNTFQKINTIPESNVLYDDIHIITKKISRDISKIRININHLNTLRNSNISCIYRIRKKIKNSLKMKYPFIINFNIKKNKYQNVNEHEICLNTCTIPEWWNLELYFGDSENKICHDLFDPLYFEYNKGYKKIMNIGNIEKYDKEKEDIVSDIFNLKMFLSTDLLIDNTNDIPQVKNIIKDKFDKISYINNLFFIIIDL</sequence>
<gene>
    <name evidence="3" type="ORF">PRCDC_1411500</name>
</gene>
<dbReference type="PANTHER" id="PTHR23084:SF179">
    <property type="entry name" value="OS10G0565000 PROTEIN"/>
    <property type="match status" value="1"/>
</dbReference>
<feature type="compositionally biased region" description="Polar residues" evidence="2">
    <location>
        <begin position="331"/>
        <end position="342"/>
    </location>
</feature>
<evidence type="ECO:0000256" key="1">
    <source>
        <dbReference type="ARBA" id="ARBA00022737"/>
    </source>
</evidence>
<dbReference type="PANTHER" id="PTHR23084">
    <property type="entry name" value="PHOSPHATIDYLINOSITOL-4-PHOSPHATE 5-KINASE RELATED"/>
    <property type="match status" value="1"/>
</dbReference>
<feature type="compositionally biased region" description="Polar residues" evidence="2">
    <location>
        <begin position="406"/>
        <end position="427"/>
    </location>
</feature>
<accession>A0A060S4H4</accession>
<evidence type="ECO:0008006" key="5">
    <source>
        <dbReference type="Google" id="ProtNLM"/>
    </source>
</evidence>
<name>A0A060S4H4_PLARE</name>
<feature type="region of interest" description="Disordered" evidence="2">
    <location>
        <begin position="327"/>
        <end position="428"/>
    </location>
</feature>
<evidence type="ECO:0000313" key="3">
    <source>
        <dbReference type="EMBL" id="CDO66606.1"/>
    </source>
</evidence>
<dbReference type="InterPro" id="IPR003409">
    <property type="entry name" value="MORN"/>
</dbReference>
<evidence type="ECO:0000256" key="2">
    <source>
        <dbReference type="SAM" id="MobiDB-lite"/>
    </source>
</evidence>
<dbReference type="Gene3D" id="2.20.110.10">
    <property type="entry name" value="Histone H3 K4-specific methyltransferase SET7/9 N-terminal domain"/>
    <property type="match status" value="1"/>
</dbReference>
<dbReference type="VEuPathDB" id="PlasmoDB:PRCDC_1411500"/>
<dbReference type="PhylomeDB" id="A0A060S4H4"/>
<dbReference type="EMBL" id="HG810775">
    <property type="protein sequence ID" value="CDO66606.1"/>
    <property type="molecule type" value="Genomic_DNA"/>
</dbReference>
<feature type="compositionally biased region" description="Low complexity" evidence="2">
    <location>
        <begin position="374"/>
        <end position="400"/>
    </location>
</feature>
<proteinExistence type="predicted"/>
<feature type="compositionally biased region" description="Basic and acidic residues" evidence="2">
    <location>
        <begin position="356"/>
        <end position="373"/>
    </location>
</feature>
<dbReference type="Pfam" id="PF02493">
    <property type="entry name" value="MORN"/>
    <property type="match status" value="2"/>
</dbReference>